<dbReference type="InterPro" id="IPR001752">
    <property type="entry name" value="Kinesin_motor_dom"/>
</dbReference>
<comment type="subcellular location">
    <subcellularLocation>
        <location evidence="1">Cytoplasm</location>
        <location evidence="1">Cytoskeleton</location>
    </subcellularLocation>
</comment>
<comment type="similarity">
    <text evidence="9">Belongs to the TRAFAC class myosin-kinesin ATPase superfamily. Kinesin family.</text>
</comment>
<dbReference type="Gene3D" id="3.40.850.10">
    <property type="entry name" value="Kinesin motor domain"/>
    <property type="match status" value="1"/>
</dbReference>
<evidence type="ECO:0000256" key="10">
    <source>
        <dbReference type="SAM" id="Coils"/>
    </source>
</evidence>
<dbReference type="SMART" id="SM00129">
    <property type="entry name" value="KISc"/>
    <property type="match status" value="1"/>
</dbReference>
<gene>
    <name evidence="14" type="ORF">DBV15_05480</name>
</gene>
<dbReference type="SUPFAM" id="SSF49879">
    <property type="entry name" value="SMAD/FHA domain"/>
    <property type="match status" value="1"/>
</dbReference>
<evidence type="ECO:0000256" key="6">
    <source>
        <dbReference type="ARBA" id="ARBA00023054"/>
    </source>
</evidence>
<dbReference type="GO" id="GO:0003777">
    <property type="term" value="F:microtubule motor activity"/>
    <property type="evidence" value="ECO:0007669"/>
    <property type="project" value="InterPro"/>
</dbReference>
<evidence type="ECO:0000256" key="9">
    <source>
        <dbReference type="PROSITE-ProRule" id="PRU00283"/>
    </source>
</evidence>
<keyword evidence="6 10" id="KW-0175">Coiled coil</keyword>
<dbReference type="PROSITE" id="PS50006">
    <property type="entry name" value="FHA_DOMAIN"/>
    <property type="match status" value="1"/>
</dbReference>
<feature type="domain" description="Kinesin motor" evidence="13">
    <location>
        <begin position="209"/>
        <end position="561"/>
    </location>
</feature>
<dbReference type="GO" id="GO:0005874">
    <property type="term" value="C:microtubule"/>
    <property type="evidence" value="ECO:0007669"/>
    <property type="project" value="UniProtKB-KW"/>
</dbReference>
<dbReference type="InterPro" id="IPR032405">
    <property type="entry name" value="Kinesin_assoc"/>
</dbReference>
<dbReference type="InterPro" id="IPR000253">
    <property type="entry name" value="FHA_dom"/>
</dbReference>
<dbReference type="InterPro" id="IPR036961">
    <property type="entry name" value="Kinesin_motor_dom_sf"/>
</dbReference>
<keyword evidence="8" id="KW-0206">Cytoskeleton</keyword>
<name>A0A4S2KGJ7_9HYME</name>
<dbReference type="GO" id="GO:0007018">
    <property type="term" value="P:microtubule-based movement"/>
    <property type="evidence" value="ECO:0007669"/>
    <property type="project" value="InterPro"/>
</dbReference>
<dbReference type="PROSITE" id="PS00411">
    <property type="entry name" value="KINESIN_MOTOR_1"/>
    <property type="match status" value="1"/>
</dbReference>
<accession>A0A4S2KGJ7</accession>
<dbReference type="PROSITE" id="PS50067">
    <property type="entry name" value="KINESIN_MOTOR_2"/>
    <property type="match status" value="1"/>
</dbReference>
<evidence type="ECO:0000256" key="11">
    <source>
        <dbReference type="SAM" id="MobiDB-lite"/>
    </source>
</evidence>
<feature type="compositionally biased region" description="Polar residues" evidence="11">
    <location>
        <begin position="93"/>
        <end position="110"/>
    </location>
</feature>
<organism evidence="14 15">
    <name type="scientific">Temnothorax longispinosus</name>
    <dbReference type="NCBI Taxonomy" id="300112"/>
    <lineage>
        <taxon>Eukaryota</taxon>
        <taxon>Metazoa</taxon>
        <taxon>Ecdysozoa</taxon>
        <taxon>Arthropoda</taxon>
        <taxon>Hexapoda</taxon>
        <taxon>Insecta</taxon>
        <taxon>Pterygota</taxon>
        <taxon>Neoptera</taxon>
        <taxon>Endopterygota</taxon>
        <taxon>Hymenoptera</taxon>
        <taxon>Apocrita</taxon>
        <taxon>Aculeata</taxon>
        <taxon>Formicoidea</taxon>
        <taxon>Formicidae</taxon>
        <taxon>Myrmicinae</taxon>
        <taxon>Temnothorax</taxon>
    </lineage>
</organism>
<dbReference type="Gene3D" id="2.60.200.20">
    <property type="match status" value="1"/>
</dbReference>
<feature type="coiled-coil region" evidence="10">
    <location>
        <begin position="831"/>
        <end position="912"/>
    </location>
</feature>
<dbReference type="STRING" id="300112.A0A4S2KGJ7"/>
<evidence type="ECO:0000256" key="3">
    <source>
        <dbReference type="ARBA" id="ARBA00022701"/>
    </source>
</evidence>
<dbReference type="InterPro" id="IPR027417">
    <property type="entry name" value="P-loop_NTPase"/>
</dbReference>
<keyword evidence="3" id="KW-0493">Microtubule</keyword>
<keyword evidence="2" id="KW-0963">Cytoplasm</keyword>
<comment type="caution">
    <text evidence="14">The sequence shown here is derived from an EMBL/GenBank/DDBJ whole genome shotgun (WGS) entry which is preliminary data.</text>
</comment>
<sequence>MSQNQKSTSRGYCEAIFSTSPRSTAKQDIVPAIKTRKNLYPPLSNEPAKAVLTKSQSTSKLTQCPLQKVSSKLEIAEILGSPSKLPDAEPCPKSTNPQQENTVSNITSNDRNLKTPVKRRFAGGLSSDKTSAIQFYTPKHTRVTNTPSADAKFNILPNARTPVKRYFSDHALSQSTPDCFNAVHLETPSHKIDDVVMGEQTMYEGESSNLTVGIRIRPLTGKESNDPKVTTVVQGNGQNVIVECESAHHTFMYDHCFVSHDDPLTPGHASQEVVFRNMVLPLVQNAFEGYNVCLFAYGQTGSGKSYSLMGTESAQLSATPFDERVGIIPRFCQEIFTRARDNPQVETTVEISYFEIYNEKIHDLLANTNNASKKAPLKVREHPAFGPYVVDLSQHCVQNYKDLQTWLKVGNSQRATAATGMNEKSSRSHSIFSIILTQAHADNELDCKPLDANRRSKINLVDLAGSERLSQTSATGDRLREGVSINKSLLTLGKVISSLTENTNNRKQGFVPYRESVLTWLLKESLGGNSRTAMLGTVSPANIHVEETLATLRYACQARAIVNRIRINEDPHDRLIRELKAEVLRLRGVRKGYEKQFGVVPYQLLDRIKSYAWSPSHQFDKEVVQKQKEIDKLKNQLKKTEEQLAVTQIKTYQHLSSQVKLAVIASAYAVSPHEKFQRAEERKSSELKYLRRCGIAIEIDFQERDKQPCLVNLAADPLLSGTLLYLIPPGLVRIGKNSGSETDNLDIMLDGPLVRALHCSIENNEGKLSLTPEMGGDTYVNGQMVTGKVMLRHGDRLVIGGNHYFKVLNPYDESCNVKLSTQAIDFEFAHQEILRIQEEKLRAELEESKQKAIKELENAKREVELQLGSQKSKYEQKIKFLDTTLKEQQHTLEQIDHRKKELELERELLSKEVEINNKIKKMQLEQSHARLTPYKSNFLQELESILNEKAADIENALKTKLNGETITAGGISLHEMQILVKEATQRCKEAGFDFEFDQQQTVVENNLQPVIRVRDKTIAMETLLPATDFLNWIYRLRNCDDIQDSMKELWHSSYKWESYETEVFEDSLNNSRISINMTPVKKQLNKSIHLDKLMLETTLNDTSMMPDQQEDVNACLTQIEVAAKTLNKLCRRYQNDTKPIVESLAKMQDIIECLKNIFQSKDPSECEDVSASSINSNNDTVIDMLNDVKNLSRFHSKETNECKEKDTVSVDSINNDIDKLATKDNAENCINNDIIDKLATKDNAENCSSHISPKKSSMRNNMLDTKDGNVQKNVRFTNKTEN</sequence>
<dbReference type="GO" id="GO:0008017">
    <property type="term" value="F:microtubule binding"/>
    <property type="evidence" value="ECO:0007669"/>
    <property type="project" value="InterPro"/>
</dbReference>
<dbReference type="FunFam" id="2.60.200.20:FF:000050">
    <property type="entry name" value="Kinesin-like protein, KLP38B"/>
    <property type="match status" value="1"/>
</dbReference>
<dbReference type="EMBL" id="QBLH01002819">
    <property type="protein sequence ID" value="TGZ46758.1"/>
    <property type="molecule type" value="Genomic_DNA"/>
</dbReference>
<evidence type="ECO:0000313" key="15">
    <source>
        <dbReference type="Proteomes" id="UP000310200"/>
    </source>
</evidence>
<keyword evidence="15" id="KW-1185">Reference proteome</keyword>
<protein>
    <submittedName>
        <fullName evidence="14">Kinesin-like protein KIF14</fullName>
    </submittedName>
</protein>
<feature type="domain" description="FHA" evidence="12">
    <location>
        <begin position="732"/>
        <end position="785"/>
    </location>
</feature>
<dbReference type="PANTHER" id="PTHR47117:SF5">
    <property type="entry name" value="KINESIN-LIKE PROTEIN KIF14"/>
    <property type="match status" value="1"/>
</dbReference>
<dbReference type="Pfam" id="PF16183">
    <property type="entry name" value="Kinesin_assoc"/>
    <property type="match status" value="1"/>
</dbReference>
<evidence type="ECO:0000259" key="13">
    <source>
        <dbReference type="PROSITE" id="PS50067"/>
    </source>
</evidence>
<dbReference type="PRINTS" id="PR00380">
    <property type="entry name" value="KINESINHEAVY"/>
</dbReference>
<evidence type="ECO:0000259" key="12">
    <source>
        <dbReference type="PROSITE" id="PS50006"/>
    </source>
</evidence>
<keyword evidence="7 9" id="KW-0505">Motor protein</keyword>
<evidence type="ECO:0000313" key="14">
    <source>
        <dbReference type="EMBL" id="TGZ46758.1"/>
    </source>
</evidence>
<reference evidence="14 15" key="1">
    <citation type="journal article" date="2019" name="Philos. Trans. R. Soc. Lond., B, Biol. Sci.">
        <title>Ant behaviour and brain gene expression of defending hosts depend on the ecological success of the intruding social parasite.</title>
        <authorList>
            <person name="Kaur R."/>
            <person name="Stoldt M."/>
            <person name="Jongepier E."/>
            <person name="Feldmeyer B."/>
            <person name="Menzel F."/>
            <person name="Bornberg-Bauer E."/>
            <person name="Foitzik S."/>
        </authorList>
    </citation>
    <scope>NUCLEOTIDE SEQUENCE [LARGE SCALE GENOMIC DNA]</scope>
    <source>
        <tissue evidence="14">Whole body</tissue>
    </source>
</reference>
<dbReference type="Proteomes" id="UP000310200">
    <property type="component" value="Unassembled WGS sequence"/>
</dbReference>
<evidence type="ECO:0000256" key="8">
    <source>
        <dbReference type="ARBA" id="ARBA00023212"/>
    </source>
</evidence>
<evidence type="ECO:0000256" key="5">
    <source>
        <dbReference type="ARBA" id="ARBA00022840"/>
    </source>
</evidence>
<dbReference type="FunFam" id="3.40.850.10:FF:000042">
    <property type="entry name" value="Kinesin family member 14"/>
    <property type="match status" value="1"/>
</dbReference>
<dbReference type="PANTHER" id="PTHR47117">
    <property type="entry name" value="STAR-RELATED LIPID TRANSFER PROTEIN 9"/>
    <property type="match status" value="1"/>
</dbReference>
<proteinExistence type="inferred from homology"/>
<evidence type="ECO:0000256" key="2">
    <source>
        <dbReference type="ARBA" id="ARBA00022490"/>
    </source>
</evidence>
<feature type="compositionally biased region" description="Polar residues" evidence="11">
    <location>
        <begin position="1270"/>
        <end position="1282"/>
    </location>
</feature>
<dbReference type="GO" id="GO:0005524">
    <property type="term" value="F:ATP binding"/>
    <property type="evidence" value="ECO:0007669"/>
    <property type="project" value="UniProtKB-UniRule"/>
</dbReference>
<evidence type="ECO:0000256" key="4">
    <source>
        <dbReference type="ARBA" id="ARBA00022741"/>
    </source>
</evidence>
<keyword evidence="4 9" id="KW-0547">Nucleotide-binding</keyword>
<dbReference type="InterPro" id="IPR008984">
    <property type="entry name" value="SMAD_FHA_dom_sf"/>
</dbReference>
<feature type="binding site" evidence="9">
    <location>
        <begin position="298"/>
        <end position="305"/>
    </location>
    <ligand>
        <name>ATP</name>
        <dbReference type="ChEBI" id="CHEBI:30616"/>
    </ligand>
</feature>
<feature type="coiled-coil region" evidence="10">
    <location>
        <begin position="576"/>
        <end position="650"/>
    </location>
</feature>
<dbReference type="InterPro" id="IPR019821">
    <property type="entry name" value="Kinesin_motor_CS"/>
</dbReference>
<feature type="region of interest" description="Disordered" evidence="11">
    <location>
        <begin position="1246"/>
        <end position="1282"/>
    </location>
</feature>
<evidence type="ECO:0000256" key="1">
    <source>
        <dbReference type="ARBA" id="ARBA00004245"/>
    </source>
</evidence>
<keyword evidence="5 9" id="KW-0067">ATP-binding</keyword>
<dbReference type="SUPFAM" id="SSF52540">
    <property type="entry name" value="P-loop containing nucleoside triphosphate hydrolases"/>
    <property type="match status" value="1"/>
</dbReference>
<dbReference type="Pfam" id="PF00498">
    <property type="entry name" value="FHA"/>
    <property type="match status" value="1"/>
</dbReference>
<evidence type="ECO:0000256" key="7">
    <source>
        <dbReference type="ARBA" id="ARBA00023175"/>
    </source>
</evidence>
<feature type="region of interest" description="Disordered" evidence="11">
    <location>
        <begin position="82"/>
        <end position="112"/>
    </location>
</feature>
<dbReference type="Pfam" id="PF00225">
    <property type="entry name" value="Kinesin"/>
    <property type="match status" value="1"/>
</dbReference>